<name>A0A7W7KQQ7_PSENT</name>
<dbReference type="AlphaFoldDB" id="A0A7W7KQQ7"/>
<sequence>MSFIDTIKSWFSSPKPIVLPKNTNDPLNIRPNSLVSASNALKLTLQGESVVGLPGDTDKVVARGLIDLKEGVKMHRFYFEDEDLMLQVYTTGYAENVVDNVIMFNYDAYTVIPAYDDTELMKLMGPETGLGLPEFTYNGNTYQRRWGSEEGMTDFRRMDEYVTSEEAENKLCEHTCMLYARPICGGARDEFLVISREESMDDGEKTRGVSVAIGVTVFPNELTVL</sequence>
<dbReference type="RefSeq" id="WP_184595674.1">
    <property type="nucleotide sequence ID" value="NZ_JACHLI010000032.1"/>
</dbReference>
<comment type="caution">
    <text evidence="1">The sequence shown here is derived from an EMBL/GenBank/DDBJ whole genome shotgun (WGS) entry which is preliminary data.</text>
</comment>
<accession>A0A7W7KQQ7</accession>
<evidence type="ECO:0000313" key="1">
    <source>
        <dbReference type="EMBL" id="MBB4866814.1"/>
    </source>
</evidence>
<dbReference type="Proteomes" id="UP000566995">
    <property type="component" value="Unassembled WGS sequence"/>
</dbReference>
<evidence type="ECO:0000313" key="2">
    <source>
        <dbReference type="Proteomes" id="UP000566995"/>
    </source>
</evidence>
<proteinExistence type="predicted"/>
<dbReference type="Pfam" id="PF10679">
    <property type="entry name" value="DUF2491"/>
    <property type="match status" value="1"/>
</dbReference>
<dbReference type="InterPro" id="IPR019621">
    <property type="entry name" value="DUF2491"/>
</dbReference>
<gene>
    <name evidence="1" type="ORF">HNP46_005721</name>
</gene>
<reference evidence="1 2" key="1">
    <citation type="submission" date="2020-08" db="EMBL/GenBank/DDBJ databases">
        <title>Functional genomics of gut bacteria from endangered species of beetles.</title>
        <authorList>
            <person name="Carlos-Shanley C."/>
        </authorList>
    </citation>
    <scope>NUCLEOTIDE SEQUENCE [LARGE SCALE GENOMIC DNA]</scope>
    <source>
        <strain evidence="1 2">S00179</strain>
    </source>
</reference>
<evidence type="ECO:0008006" key="3">
    <source>
        <dbReference type="Google" id="ProtNLM"/>
    </source>
</evidence>
<organism evidence="1 2">
    <name type="scientific">Pseudomonas nitroreducens</name>
    <dbReference type="NCBI Taxonomy" id="46680"/>
    <lineage>
        <taxon>Bacteria</taxon>
        <taxon>Pseudomonadati</taxon>
        <taxon>Pseudomonadota</taxon>
        <taxon>Gammaproteobacteria</taxon>
        <taxon>Pseudomonadales</taxon>
        <taxon>Pseudomonadaceae</taxon>
        <taxon>Pseudomonas</taxon>
    </lineage>
</organism>
<dbReference type="EMBL" id="JACHLI010000032">
    <property type="protein sequence ID" value="MBB4866814.1"/>
    <property type="molecule type" value="Genomic_DNA"/>
</dbReference>
<protein>
    <recommendedName>
        <fullName evidence="3">DUF2491 family protein</fullName>
    </recommendedName>
</protein>